<evidence type="ECO:0000256" key="2">
    <source>
        <dbReference type="ARBA" id="ARBA00034247"/>
    </source>
</evidence>
<dbReference type="NCBIfam" id="TIGR00254">
    <property type="entry name" value="GGDEF"/>
    <property type="match status" value="1"/>
</dbReference>
<evidence type="ECO:0000259" key="4">
    <source>
        <dbReference type="PROSITE" id="PS50887"/>
    </source>
</evidence>
<name>A0A249W0U5_VIBPH</name>
<dbReference type="InterPro" id="IPR029016">
    <property type="entry name" value="GAF-like_dom_sf"/>
</dbReference>
<dbReference type="InterPro" id="IPR000160">
    <property type="entry name" value="GGDEF_dom"/>
</dbReference>
<reference evidence="5" key="1">
    <citation type="submission" date="2017-09" db="EMBL/GenBank/DDBJ databases">
        <authorList>
            <person name="Ehlers B."/>
            <person name="Leendertz F.H."/>
        </authorList>
    </citation>
    <scope>NUCLEOTIDE SEQUENCE</scope>
    <source>
        <strain evidence="5">MAVP-26</strain>
    </source>
</reference>
<evidence type="ECO:0000313" key="5">
    <source>
        <dbReference type="EMBL" id="ASZ50338.1"/>
    </source>
</evidence>
<sequence length="710" mass="81403">MNLKSFTRKVSSTRDHRLLAEAIFDQLENLFSPHAIAIFEDPLTNPRCSVSFSRGELYPIQKYPEIFWDWACQFDTSESIIPLAINTCNWNHTQDLGGDSYIMMLDNTPIKRTYLIIQSVQARTAHNIYEESYDAMQLAAARWQCIRAEKNASQEMRHRDIREAQYVDEISQRERFIENMKLVQQVALEISNPDSLKDLYYKAVEALRERLGFDRTTLMLLDMKKRSFSGTYGTDESGVTIDEFHTQYDLHQLSEEYIAALSSLESNLVIIEDAPIYTAGKVVGQGWNAMLILRDGNEPFGWFALDNFIHRKPITAYQKQMLDSFGSLFSQIYIRKRQEQNVRMLHSSMVELSRCTTVSDVCKSAVTFAIKNLGIDRMAVFLTDENCSYMQGTWGTDIQGNVVDESYFFGETQNFSLINLARAVPSEVAFEESVPIYHDCNIVGFGWAAMTVLTSNSSGPIAFIAVDNLLTRAPLTSQLREVIRMFSSSLAEVLQRTQAQEAIRELNENLELEVQNRTKELEEANRQLEVLSKLDPLTRLGNRRMLEHVMQKYCALDCEEAMSFGLILIDIDHFGLFNNHYGHLEGDIALMRIGNILEHHTKDEDEVFCRIGGEEFVLLMIGSNQEEVRLRAECIRQCIEDEGIKHQHNPEGELLTVSVGYSSYNTKGKDFNFDHLYQLSDKALYQAKNSGRNCVKRYELKDPQKDQIVA</sequence>
<evidence type="ECO:0000256" key="3">
    <source>
        <dbReference type="SAM" id="Coils"/>
    </source>
</evidence>
<keyword evidence="3" id="KW-0175">Coiled coil</keyword>
<evidence type="ECO:0000256" key="1">
    <source>
        <dbReference type="ARBA" id="ARBA00012528"/>
    </source>
</evidence>
<organism evidence="5">
    <name type="scientific">Vibrio parahaemolyticus</name>
    <dbReference type="NCBI Taxonomy" id="670"/>
    <lineage>
        <taxon>Bacteria</taxon>
        <taxon>Pseudomonadati</taxon>
        <taxon>Pseudomonadota</taxon>
        <taxon>Gammaproteobacteria</taxon>
        <taxon>Vibrionales</taxon>
        <taxon>Vibrionaceae</taxon>
        <taxon>Vibrio</taxon>
    </lineage>
</organism>
<comment type="catalytic activity">
    <reaction evidence="2">
        <text>2 GTP = 3',3'-c-di-GMP + 2 diphosphate</text>
        <dbReference type="Rhea" id="RHEA:24898"/>
        <dbReference type="ChEBI" id="CHEBI:33019"/>
        <dbReference type="ChEBI" id="CHEBI:37565"/>
        <dbReference type="ChEBI" id="CHEBI:58805"/>
        <dbReference type="EC" id="2.7.7.65"/>
    </reaction>
</comment>
<dbReference type="Gene3D" id="3.30.450.40">
    <property type="match status" value="2"/>
</dbReference>
<feature type="coiled-coil region" evidence="3">
    <location>
        <begin position="496"/>
        <end position="534"/>
    </location>
</feature>
<dbReference type="SUPFAM" id="SSF55781">
    <property type="entry name" value="GAF domain-like"/>
    <property type="match status" value="2"/>
</dbReference>
<proteinExistence type="predicted"/>
<accession>A0A249W0U5</accession>
<dbReference type="GO" id="GO:0043709">
    <property type="term" value="P:cell adhesion involved in single-species biofilm formation"/>
    <property type="evidence" value="ECO:0007669"/>
    <property type="project" value="TreeGrafter"/>
</dbReference>
<dbReference type="InterPro" id="IPR043128">
    <property type="entry name" value="Rev_trsase/Diguanyl_cyclase"/>
</dbReference>
<dbReference type="PROSITE" id="PS50887">
    <property type="entry name" value="GGDEF"/>
    <property type="match status" value="1"/>
</dbReference>
<dbReference type="InterPro" id="IPR050469">
    <property type="entry name" value="Diguanylate_Cyclase"/>
</dbReference>
<dbReference type="CDD" id="cd01949">
    <property type="entry name" value="GGDEF"/>
    <property type="match status" value="1"/>
</dbReference>
<dbReference type="InterPro" id="IPR029787">
    <property type="entry name" value="Nucleotide_cyclase"/>
</dbReference>
<dbReference type="PANTHER" id="PTHR45138:SF9">
    <property type="entry name" value="DIGUANYLATE CYCLASE DGCM-RELATED"/>
    <property type="match status" value="1"/>
</dbReference>
<dbReference type="EMBL" id="CP023247">
    <property type="protein sequence ID" value="ASZ50338.1"/>
    <property type="molecule type" value="Genomic_DNA"/>
</dbReference>
<dbReference type="GO" id="GO:1902201">
    <property type="term" value="P:negative regulation of bacterial-type flagellum-dependent cell motility"/>
    <property type="evidence" value="ECO:0007669"/>
    <property type="project" value="TreeGrafter"/>
</dbReference>
<feature type="domain" description="GGDEF" evidence="4">
    <location>
        <begin position="562"/>
        <end position="700"/>
    </location>
</feature>
<dbReference type="Gene3D" id="3.30.70.270">
    <property type="match status" value="1"/>
</dbReference>
<dbReference type="GO" id="GO:0005886">
    <property type="term" value="C:plasma membrane"/>
    <property type="evidence" value="ECO:0007669"/>
    <property type="project" value="TreeGrafter"/>
</dbReference>
<dbReference type="SUPFAM" id="SSF55073">
    <property type="entry name" value="Nucleotide cyclase"/>
    <property type="match status" value="1"/>
</dbReference>
<gene>
    <name evidence="5" type="ORF">YA91_07090</name>
</gene>
<dbReference type="GO" id="GO:0052621">
    <property type="term" value="F:diguanylate cyclase activity"/>
    <property type="evidence" value="ECO:0007669"/>
    <property type="project" value="UniProtKB-EC"/>
</dbReference>
<dbReference type="EC" id="2.7.7.65" evidence="1"/>
<dbReference type="SMART" id="SM00267">
    <property type="entry name" value="GGDEF"/>
    <property type="match status" value="1"/>
</dbReference>
<dbReference type="AlphaFoldDB" id="A0A249W0U5"/>
<dbReference type="Pfam" id="PF00990">
    <property type="entry name" value="GGDEF"/>
    <property type="match status" value="1"/>
</dbReference>
<protein>
    <recommendedName>
        <fullName evidence="1">diguanylate cyclase</fullName>
        <ecNumber evidence="1">2.7.7.65</ecNumber>
    </recommendedName>
</protein>
<dbReference type="PANTHER" id="PTHR45138">
    <property type="entry name" value="REGULATORY COMPONENTS OF SENSORY TRANSDUCTION SYSTEM"/>
    <property type="match status" value="1"/>
</dbReference>